<dbReference type="EMBL" id="JAOZEW010000001">
    <property type="protein sequence ID" value="MCV9926130.1"/>
    <property type="molecule type" value="Genomic_DNA"/>
</dbReference>
<dbReference type="InterPro" id="IPR004675">
    <property type="entry name" value="AhpD_core"/>
</dbReference>
<sequence>MSNRIKIGEIVPAAVKALQTLNLHLESTQLTNTHNELIKIRTSQINGCAYCIDLHTKDARKYGETEQRIYLLNAWRETNFYTEEEKAILALTEEITLISNGVVSDETYQKAASLFDEKYLSQIILAIISMNALNRIGITAEMKPVLNR</sequence>
<organism evidence="2 3">
    <name type="scientific">Flavobacterium shii</name>
    <dbReference type="NCBI Taxonomy" id="2987687"/>
    <lineage>
        <taxon>Bacteria</taxon>
        <taxon>Pseudomonadati</taxon>
        <taxon>Bacteroidota</taxon>
        <taxon>Flavobacteriia</taxon>
        <taxon>Flavobacteriales</taxon>
        <taxon>Flavobacteriaceae</taxon>
        <taxon>Flavobacterium</taxon>
    </lineage>
</organism>
<dbReference type="InterPro" id="IPR029032">
    <property type="entry name" value="AhpD-like"/>
</dbReference>
<dbReference type="PANTHER" id="PTHR34846">
    <property type="entry name" value="4-CARBOXYMUCONOLACTONE DECARBOXYLASE FAMILY PROTEIN (AFU_ORTHOLOGUE AFUA_6G11590)"/>
    <property type="match status" value="1"/>
</dbReference>
<reference evidence="2" key="1">
    <citation type="submission" date="2022-10" db="EMBL/GenBank/DDBJ databases">
        <title>Two novel species of Flavobacterium.</title>
        <authorList>
            <person name="Liu Q."/>
            <person name="Xin Y.-H."/>
        </authorList>
    </citation>
    <scope>NUCLEOTIDE SEQUENCE</scope>
    <source>
        <strain evidence="2">LS1R49</strain>
    </source>
</reference>
<dbReference type="Pfam" id="PF02627">
    <property type="entry name" value="CMD"/>
    <property type="match status" value="1"/>
</dbReference>
<feature type="domain" description="Carboxymuconolactone decarboxylase-like" evidence="1">
    <location>
        <begin position="15"/>
        <end position="94"/>
    </location>
</feature>
<dbReference type="SUPFAM" id="SSF69118">
    <property type="entry name" value="AhpD-like"/>
    <property type="match status" value="1"/>
</dbReference>
<dbReference type="Gene3D" id="1.20.1290.10">
    <property type="entry name" value="AhpD-like"/>
    <property type="match status" value="1"/>
</dbReference>
<dbReference type="RefSeq" id="WP_264204338.1">
    <property type="nucleotide sequence ID" value="NZ_JAOZEW010000001.1"/>
</dbReference>
<comment type="caution">
    <text evidence="2">The sequence shown here is derived from an EMBL/GenBank/DDBJ whole genome shotgun (WGS) entry which is preliminary data.</text>
</comment>
<gene>
    <name evidence="2" type="ORF">OIU83_00560</name>
</gene>
<evidence type="ECO:0000313" key="3">
    <source>
        <dbReference type="Proteomes" id="UP001151079"/>
    </source>
</evidence>
<dbReference type="Proteomes" id="UP001151079">
    <property type="component" value="Unassembled WGS sequence"/>
</dbReference>
<accession>A0A9X2ZBG6</accession>
<dbReference type="GO" id="GO:0051920">
    <property type="term" value="F:peroxiredoxin activity"/>
    <property type="evidence" value="ECO:0007669"/>
    <property type="project" value="InterPro"/>
</dbReference>
<protein>
    <submittedName>
        <fullName evidence="2">Carboxymuconolactone decarboxylase family protein</fullName>
    </submittedName>
</protein>
<dbReference type="PANTHER" id="PTHR34846:SF10">
    <property type="entry name" value="CYTOPLASMIC PROTEIN"/>
    <property type="match status" value="1"/>
</dbReference>
<keyword evidence="3" id="KW-1185">Reference proteome</keyword>
<evidence type="ECO:0000259" key="1">
    <source>
        <dbReference type="Pfam" id="PF02627"/>
    </source>
</evidence>
<dbReference type="NCBIfam" id="TIGR00778">
    <property type="entry name" value="ahpD_dom"/>
    <property type="match status" value="1"/>
</dbReference>
<evidence type="ECO:0000313" key="2">
    <source>
        <dbReference type="EMBL" id="MCV9926130.1"/>
    </source>
</evidence>
<name>A0A9X2ZBG6_9FLAO</name>
<dbReference type="InterPro" id="IPR003779">
    <property type="entry name" value="CMD-like"/>
</dbReference>
<dbReference type="AlphaFoldDB" id="A0A9X2ZBG6"/>
<proteinExistence type="predicted"/>